<proteinExistence type="predicted"/>
<feature type="chain" id="PRO_5016327120" description="Secreted protein" evidence="1">
    <location>
        <begin position="23"/>
        <end position="105"/>
    </location>
</feature>
<dbReference type="Proteomes" id="UP000245942">
    <property type="component" value="Unassembled WGS sequence"/>
</dbReference>
<evidence type="ECO:0000256" key="1">
    <source>
        <dbReference type="SAM" id="SignalP"/>
    </source>
</evidence>
<accession>A0A316UDN9</accession>
<keyword evidence="3" id="KW-1185">Reference proteome</keyword>
<reference evidence="2 3" key="1">
    <citation type="journal article" date="2018" name="Mol. Biol. Evol.">
        <title>Broad Genomic Sampling Reveals a Smut Pathogenic Ancestry of the Fungal Clade Ustilaginomycotina.</title>
        <authorList>
            <person name="Kijpornyongpan T."/>
            <person name="Mondo S.J."/>
            <person name="Barry K."/>
            <person name="Sandor L."/>
            <person name="Lee J."/>
            <person name="Lipzen A."/>
            <person name="Pangilinan J."/>
            <person name="LaButti K."/>
            <person name="Hainaut M."/>
            <person name="Henrissat B."/>
            <person name="Grigoriev I.V."/>
            <person name="Spatafora J.W."/>
            <person name="Aime M.C."/>
        </authorList>
    </citation>
    <scope>NUCLEOTIDE SEQUENCE [LARGE SCALE GENOMIC DNA]</scope>
    <source>
        <strain evidence="2 3">MCA 4718</strain>
    </source>
</reference>
<organism evidence="2 3">
    <name type="scientific">Pseudomicrostroma glucosiphilum</name>
    <dbReference type="NCBI Taxonomy" id="1684307"/>
    <lineage>
        <taxon>Eukaryota</taxon>
        <taxon>Fungi</taxon>
        <taxon>Dikarya</taxon>
        <taxon>Basidiomycota</taxon>
        <taxon>Ustilaginomycotina</taxon>
        <taxon>Exobasidiomycetes</taxon>
        <taxon>Microstromatales</taxon>
        <taxon>Microstromatales incertae sedis</taxon>
        <taxon>Pseudomicrostroma</taxon>
    </lineage>
</organism>
<keyword evidence="1" id="KW-0732">Signal</keyword>
<protein>
    <recommendedName>
        <fullName evidence="4">Secreted protein</fullName>
    </recommendedName>
</protein>
<dbReference type="GeneID" id="37013726"/>
<feature type="signal peptide" evidence="1">
    <location>
        <begin position="1"/>
        <end position="22"/>
    </location>
</feature>
<name>A0A316UDN9_9BASI</name>
<dbReference type="RefSeq" id="XP_025349621.1">
    <property type="nucleotide sequence ID" value="XM_025491992.1"/>
</dbReference>
<evidence type="ECO:0000313" key="3">
    <source>
        <dbReference type="Proteomes" id="UP000245942"/>
    </source>
</evidence>
<evidence type="ECO:0000313" key="2">
    <source>
        <dbReference type="EMBL" id="PWN22461.1"/>
    </source>
</evidence>
<dbReference type="AlphaFoldDB" id="A0A316UDN9"/>
<evidence type="ECO:0008006" key="4">
    <source>
        <dbReference type="Google" id="ProtNLM"/>
    </source>
</evidence>
<sequence length="105" mass="11540">MAGCALAPLLTLSLSLATHVTGHRTSFSRLGDCTWKHFRCRANRYGGTFAIVRGTRSHIPPHIRSTSCALAPLLLGNLLHHLATSKKGRTTNCRCQWTLPSGIYR</sequence>
<dbReference type="EMBL" id="KZ819323">
    <property type="protein sequence ID" value="PWN22461.1"/>
    <property type="molecule type" value="Genomic_DNA"/>
</dbReference>
<gene>
    <name evidence="2" type="ORF">BCV69DRAFT_281453</name>
</gene>